<evidence type="ECO:0000259" key="5">
    <source>
        <dbReference type="Pfam" id="PF12783"/>
    </source>
</evidence>
<proteinExistence type="inferred from homology"/>
<keyword evidence="9" id="KW-1185">Reference proteome</keyword>
<dbReference type="InterPro" id="IPR016024">
    <property type="entry name" value="ARM-type_fold"/>
</dbReference>
<protein>
    <submittedName>
        <fullName evidence="8">Endocytosis and vacuole integrity protein</fullName>
    </submittedName>
</protein>
<evidence type="ECO:0000256" key="1">
    <source>
        <dbReference type="ARBA" id="ARBA00008144"/>
    </source>
</evidence>
<evidence type="ECO:0000256" key="2">
    <source>
        <dbReference type="ARBA" id="ARBA00022448"/>
    </source>
</evidence>
<reference evidence="8 9" key="1">
    <citation type="submission" date="2023-04" db="EMBL/GenBank/DDBJ databases">
        <title>Genome of Basidiobolus ranarum AG-B5.</title>
        <authorList>
            <person name="Stajich J.E."/>
            <person name="Carter-House D."/>
            <person name="Gryganskyi A."/>
        </authorList>
    </citation>
    <scope>NUCLEOTIDE SEQUENCE [LARGE SCALE GENOMIC DNA]</scope>
    <source>
        <strain evidence="8 9">AG-B5</strain>
    </source>
</reference>
<feature type="domain" description="Mon2 C-terminal" evidence="6">
    <location>
        <begin position="936"/>
        <end position="1188"/>
    </location>
</feature>
<feature type="domain" description="Mon2 C-terminal" evidence="6">
    <location>
        <begin position="1339"/>
        <end position="1617"/>
    </location>
</feature>
<evidence type="ECO:0000256" key="4">
    <source>
        <dbReference type="SAM" id="MobiDB-lite"/>
    </source>
</evidence>
<dbReference type="InterPro" id="IPR032691">
    <property type="entry name" value="Mon2/Sec7/BIG1-like_HUS"/>
</dbReference>
<comment type="caution">
    <text evidence="8">The sequence shown here is derived from an EMBL/GenBank/DDBJ whole genome shotgun (WGS) entry which is preliminary data.</text>
</comment>
<dbReference type="Pfam" id="PF16206">
    <property type="entry name" value="Mon2_C"/>
    <property type="match status" value="2"/>
</dbReference>
<feature type="domain" description="Mon2/Sec7/BIG1-like dimerisation and cyclophilin-binding" evidence="7">
    <location>
        <begin position="4"/>
        <end position="173"/>
    </location>
</feature>
<dbReference type="Pfam" id="PF12783">
    <property type="entry name" value="Sec7-like_HUS"/>
    <property type="match status" value="1"/>
</dbReference>
<feature type="domain" description="Mon2/Sec7/BIG1-like HUS" evidence="5">
    <location>
        <begin position="203"/>
        <end position="352"/>
    </location>
</feature>
<keyword evidence="3" id="KW-0653">Protein transport</keyword>
<name>A0ABR2WZT7_9FUNG</name>
<feature type="region of interest" description="Disordered" evidence="4">
    <location>
        <begin position="175"/>
        <end position="195"/>
    </location>
</feature>
<dbReference type="PANTHER" id="PTHR10663:SF333">
    <property type="entry name" value="PROTEIN MON2 HOMOLOG"/>
    <property type="match status" value="1"/>
</dbReference>
<dbReference type="Pfam" id="PF16213">
    <property type="entry name" value="DCB"/>
    <property type="match status" value="1"/>
</dbReference>
<evidence type="ECO:0000256" key="3">
    <source>
        <dbReference type="ARBA" id="ARBA00022927"/>
    </source>
</evidence>
<dbReference type="PANTHER" id="PTHR10663">
    <property type="entry name" value="GUANYL-NUCLEOTIDE EXCHANGE FACTOR"/>
    <property type="match status" value="1"/>
</dbReference>
<evidence type="ECO:0000313" key="9">
    <source>
        <dbReference type="Proteomes" id="UP001479436"/>
    </source>
</evidence>
<evidence type="ECO:0000259" key="6">
    <source>
        <dbReference type="Pfam" id="PF16206"/>
    </source>
</evidence>
<gene>
    <name evidence="8" type="primary">MON2</name>
    <name evidence="8" type="ORF">K7432_003506</name>
</gene>
<dbReference type="InterPro" id="IPR032629">
    <property type="entry name" value="DCB_dom"/>
</dbReference>
<dbReference type="Proteomes" id="UP001479436">
    <property type="component" value="Unassembled WGS sequence"/>
</dbReference>
<evidence type="ECO:0000259" key="7">
    <source>
        <dbReference type="Pfam" id="PF16213"/>
    </source>
</evidence>
<feature type="compositionally biased region" description="Polar residues" evidence="4">
    <location>
        <begin position="183"/>
        <end position="192"/>
    </location>
</feature>
<organism evidence="8 9">
    <name type="scientific">Basidiobolus ranarum</name>
    <dbReference type="NCBI Taxonomy" id="34480"/>
    <lineage>
        <taxon>Eukaryota</taxon>
        <taxon>Fungi</taxon>
        <taxon>Fungi incertae sedis</taxon>
        <taxon>Zoopagomycota</taxon>
        <taxon>Entomophthoromycotina</taxon>
        <taxon>Basidiobolomycetes</taxon>
        <taxon>Basidiobolales</taxon>
        <taxon>Basidiobolaceae</taxon>
        <taxon>Basidiobolus</taxon>
    </lineage>
</organism>
<evidence type="ECO:0000313" key="8">
    <source>
        <dbReference type="EMBL" id="KAK9766989.1"/>
    </source>
</evidence>
<dbReference type="InterPro" id="IPR032817">
    <property type="entry name" value="Mon2_C"/>
</dbReference>
<sequence length="1660" mass="186152">MSGLSGFLQTELIALSNEAKRKNPEIKEAVDKVLVILRAHQGDRLINELSHNEETLRPFFLACQTKNLKLTTIAISCLQRLILHNAIPESSAKSILKSLSEIASNGVLEVQLKILQIVLPLITNYHSVQGEALSDAILLCFRLQESKNGVVNNTAAATLRQLVIYVFDKVKKETPESPEASEATEQQKSKNVGSIAPPAEQSARDAFYLFQDLCLLISGESPIFLKLTSLSRPLGLELIESVLTNHYKLFRQRPEFSSLLKEKLCPLIIKHFSDKSDFSNTVRSIRVIYLLIKEFSENLVMECEIFLTMLVKMLGQENPLWQRILSMEVLRGICLDSSLVRSIYRHYDRKKSTHVFHDIVNAIGHLSIENPSVVGTGGGSNSLQAVDGAHTAGATGEAKLSVVTSIMKIQCIDQLDKAEPPAIPESYLYYLALVCLHSIADGLASFVLPTFARPIKTDLESNSTTTSASPVVPVTTIYHNSEDLENHPLGAEFAILSDITNAVWPGLLAVFSFFLTANMDHELFHATLQSYQNFTNVCGVLKLVTPRDAFLTSLCRGSIPNQSEKGVIDVSANGANVANIVPLSEKNLYSLHTLLTIANYLGSILDDSWYLVLATLQQADLILYSTNNRMNAGRKTGNLTTSSPASPSASALSFRRAMSFPASLTSSPTSATSPDSSTSPDPESLTLSAAIKRLFDNTKYLDNEAFLYFSKSICRLSSDITGLKRRVSTEIKNEESGSRIMLSRLTNKTESFAIRKIRQTSLLNMDRLVSQDNSGIWDMIMNHLIDTANYLSTAAQIRTQTCEAIADIIAAAMVSVSSAEMKGDEQAQIRLLVPLKRLVIGESVDESQRVKFIEVQKIAIETLNKLLQTSGESFTVGWPMIFDMIKSVCYFDQPKEEVVIDEKDTASISSKASNTHSIRTTGLVRVAFPCLQLICTDFLPLLDSRCLLECIKTLSSFVLQTEDLNISLTAVRLLWNVSDFLQTKRIDLERSEENEESSTPAKELSEDMTLYSFEDEINEDLTSQSLSALWALLLHNLSKICTDLRPEVRNGAIQTLFRTIGINGGLLKPMNWKLCIWKVIFPLIDSVKQTAFEAIAAWRALKEVQDDSKSFMMVHHSRGTIDKQWDESHVLVLGGVTRLFKDFLSALIELENFQNAWDVLLRHLKDYFLNYSPEVTLASIKSFHSLLSLPKDKDSLNIAKIHPLWVKAWEIWEQIGSEMVEASQPDQPDKDRPIRTFDQDTVTAFTSTFIDLYEVVREDFELNQIEKLMKVLYGVLTHQSNVNAPSDVSHLTPLQSSILEIIRSLKLDAEGSAVVVLHHLCGNVELAFMQQTSRKKPTYIALARTLMDTIKELLLKAINNQSTYQEGVFEHVIKTYSHPMKLKYECPTFDSNINPLWKTATLSVLEILEAGMKVFISVAEEIPKERFLGTWNNIVNLIEGTIYSDSTFPSSMSITDIRTDENFDIEYLDKLQTILFPFMGLPNVPREVITRVIRSLEKGSRLYADSRITEMALETQGRNEIPGLTTETVAVQREHYAIICLKCLFKLCSTSNWAFHDSLTEEQTNEVSKRIAQVTAPILISRCRFILDAYVVDSPLFGKMPLPRIRQDEILFVLNELLSLDMRSGILIQPSETSQYNISYFYETGKFPRLLTNRYLFIQL</sequence>
<dbReference type="EMBL" id="JASJQH010000108">
    <property type="protein sequence ID" value="KAK9766989.1"/>
    <property type="molecule type" value="Genomic_DNA"/>
</dbReference>
<comment type="similarity">
    <text evidence="1">Belongs to the MON2 family.</text>
</comment>
<keyword evidence="2" id="KW-0813">Transport</keyword>
<feature type="region of interest" description="Disordered" evidence="4">
    <location>
        <begin position="663"/>
        <end position="684"/>
    </location>
</feature>
<accession>A0ABR2WZT7</accession>
<dbReference type="SUPFAM" id="SSF48371">
    <property type="entry name" value="ARM repeat"/>
    <property type="match status" value="1"/>
</dbReference>